<evidence type="ECO:0000256" key="4">
    <source>
        <dbReference type="ARBA" id="ARBA00022980"/>
    </source>
</evidence>
<evidence type="ECO:0000256" key="3">
    <source>
        <dbReference type="ARBA" id="ARBA00022884"/>
    </source>
</evidence>
<dbReference type="Gene3D" id="1.20.58.110">
    <property type="entry name" value="Ribosomal protein S20"/>
    <property type="match status" value="1"/>
</dbReference>
<name>A0ABU6RZ08_9FABA</name>
<dbReference type="PANTHER" id="PTHR33398">
    <property type="entry name" value="30S RIBOSOMAL PROTEIN S20"/>
    <property type="match status" value="1"/>
</dbReference>
<feature type="non-terminal residue" evidence="6">
    <location>
        <position position="1"/>
    </location>
</feature>
<evidence type="ECO:0000313" key="6">
    <source>
        <dbReference type="EMBL" id="MED6129317.1"/>
    </source>
</evidence>
<protein>
    <submittedName>
        <fullName evidence="6">Uncharacterized protein</fullName>
    </submittedName>
</protein>
<organism evidence="6 7">
    <name type="scientific">Stylosanthes scabra</name>
    <dbReference type="NCBI Taxonomy" id="79078"/>
    <lineage>
        <taxon>Eukaryota</taxon>
        <taxon>Viridiplantae</taxon>
        <taxon>Streptophyta</taxon>
        <taxon>Embryophyta</taxon>
        <taxon>Tracheophyta</taxon>
        <taxon>Spermatophyta</taxon>
        <taxon>Magnoliopsida</taxon>
        <taxon>eudicotyledons</taxon>
        <taxon>Gunneridae</taxon>
        <taxon>Pentapetalae</taxon>
        <taxon>rosids</taxon>
        <taxon>fabids</taxon>
        <taxon>Fabales</taxon>
        <taxon>Fabaceae</taxon>
        <taxon>Papilionoideae</taxon>
        <taxon>50 kb inversion clade</taxon>
        <taxon>dalbergioids sensu lato</taxon>
        <taxon>Dalbergieae</taxon>
        <taxon>Pterocarpus clade</taxon>
        <taxon>Stylosanthes</taxon>
    </lineage>
</organism>
<comment type="caution">
    <text evidence="6">The sequence shown here is derived from an EMBL/GenBank/DDBJ whole genome shotgun (WGS) entry which is preliminary data.</text>
</comment>
<evidence type="ECO:0000313" key="7">
    <source>
        <dbReference type="Proteomes" id="UP001341840"/>
    </source>
</evidence>
<keyword evidence="5" id="KW-0687">Ribonucleoprotein</keyword>
<proteinExistence type="inferred from homology"/>
<evidence type="ECO:0000256" key="2">
    <source>
        <dbReference type="ARBA" id="ARBA00022730"/>
    </source>
</evidence>
<feature type="non-terminal residue" evidence="6">
    <location>
        <position position="128"/>
    </location>
</feature>
<dbReference type="EMBL" id="JASCZI010034526">
    <property type="protein sequence ID" value="MED6129317.1"/>
    <property type="molecule type" value="Genomic_DNA"/>
</dbReference>
<evidence type="ECO:0000256" key="5">
    <source>
        <dbReference type="ARBA" id="ARBA00023274"/>
    </source>
</evidence>
<gene>
    <name evidence="6" type="ORF">PIB30_106764</name>
</gene>
<keyword evidence="4" id="KW-0689">Ribosomal protein</keyword>
<dbReference type="PANTHER" id="PTHR33398:SF1">
    <property type="entry name" value="SMALL RIBOSOMAL SUBUNIT PROTEIN BS20C"/>
    <property type="match status" value="1"/>
</dbReference>
<keyword evidence="3" id="KW-0694">RNA-binding</keyword>
<accession>A0ABU6RZ08</accession>
<sequence length="128" mass="14200">TNGTDSEFYNPKKSEKEYLTFLRGFRQHAPKDAVLNTLALSDVDLQDLIAKAVLEALKMLRKKSDPQAEEIVPIEKLVGDAYSVIDKAVRAGMLHRNTGANGNSQLARRKNLVEIHHGWCTPAASEIT</sequence>
<reference evidence="6 7" key="1">
    <citation type="journal article" date="2023" name="Plants (Basel)">
        <title>Bridging the Gap: Combining Genomics and Transcriptomics Approaches to Understand Stylosanthes scabra, an Orphan Legume from the Brazilian Caatinga.</title>
        <authorList>
            <person name="Ferreira-Neto J.R.C."/>
            <person name="da Silva M.D."/>
            <person name="Binneck E."/>
            <person name="de Melo N.F."/>
            <person name="da Silva R.H."/>
            <person name="de Melo A.L.T.M."/>
            <person name="Pandolfi V."/>
            <person name="Bustamante F.O."/>
            <person name="Brasileiro-Vidal A.C."/>
            <person name="Benko-Iseppon A.M."/>
        </authorList>
    </citation>
    <scope>NUCLEOTIDE SEQUENCE [LARGE SCALE GENOMIC DNA]</scope>
    <source>
        <tissue evidence="6">Leaves</tissue>
    </source>
</reference>
<keyword evidence="7" id="KW-1185">Reference proteome</keyword>
<dbReference type="InterPro" id="IPR036510">
    <property type="entry name" value="Ribosomal_bS20_sf"/>
</dbReference>
<dbReference type="SUPFAM" id="SSF46992">
    <property type="entry name" value="Ribosomal protein S20"/>
    <property type="match status" value="1"/>
</dbReference>
<keyword evidence="2" id="KW-0699">rRNA-binding</keyword>
<dbReference type="Proteomes" id="UP001341840">
    <property type="component" value="Unassembled WGS sequence"/>
</dbReference>
<comment type="similarity">
    <text evidence="1">Belongs to the bacterial ribosomal protein bS20 family.</text>
</comment>
<evidence type="ECO:0000256" key="1">
    <source>
        <dbReference type="ARBA" id="ARBA00007634"/>
    </source>
</evidence>
<dbReference type="InterPro" id="IPR002583">
    <property type="entry name" value="Ribosomal_bS20"/>
</dbReference>
<dbReference type="Pfam" id="PF01649">
    <property type="entry name" value="Ribosomal_S20p"/>
    <property type="match status" value="1"/>
</dbReference>